<dbReference type="Proteomes" id="UP000886998">
    <property type="component" value="Unassembled WGS sequence"/>
</dbReference>
<evidence type="ECO:0000313" key="1">
    <source>
        <dbReference type="EMBL" id="GFY74727.1"/>
    </source>
</evidence>
<name>A0A8X6YMP6_9ARAC</name>
<organism evidence="1 2">
    <name type="scientific">Trichonephila inaurata madagascariensis</name>
    <dbReference type="NCBI Taxonomy" id="2747483"/>
    <lineage>
        <taxon>Eukaryota</taxon>
        <taxon>Metazoa</taxon>
        <taxon>Ecdysozoa</taxon>
        <taxon>Arthropoda</taxon>
        <taxon>Chelicerata</taxon>
        <taxon>Arachnida</taxon>
        <taxon>Araneae</taxon>
        <taxon>Araneomorphae</taxon>
        <taxon>Entelegynae</taxon>
        <taxon>Araneoidea</taxon>
        <taxon>Nephilidae</taxon>
        <taxon>Trichonephila</taxon>
        <taxon>Trichonephila inaurata</taxon>
    </lineage>
</organism>
<dbReference type="EMBL" id="BMAV01020916">
    <property type="protein sequence ID" value="GFY74727.1"/>
    <property type="molecule type" value="Genomic_DNA"/>
</dbReference>
<proteinExistence type="predicted"/>
<feature type="non-terminal residue" evidence="1">
    <location>
        <position position="35"/>
    </location>
</feature>
<protein>
    <submittedName>
        <fullName evidence="1">Uncharacterized protein</fullName>
    </submittedName>
</protein>
<evidence type="ECO:0000313" key="2">
    <source>
        <dbReference type="Proteomes" id="UP000886998"/>
    </source>
</evidence>
<keyword evidence="2" id="KW-1185">Reference proteome</keyword>
<comment type="caution">
    <text evidence="1">The sequence shown here is derived from an EMBL/GenBank/DDBJ whole genome shotgun (WGS) entry which is preliminary data.</text>
</comment>
<dbReference type="AlphaFoldDB" id="A0A8X6YMP6"/>
<reference evidence="1" key="1">
    <citation type="submission" date="2020-08" db="EMBL/GenBank/DDBJ databases">
        <title>Multicomponent nature underlies the extraordinary mechanical properties of spider dragline silk.</title>
        <authorList>
            <person name="Kono N."/>
            <person name="Nakamura H."/>
            <person name="Mori M."/>
            <person name="Yoshida Y."/>
            <person name="Ohtoshi R."/>
            <person name="Malay A.D."/>
            <person name="Moran D.A.P."/>
            <person name="Tomita M."/>
            <person name="Numata K."/>
            <person name="Arakawa K."/>
        </authorList>
    </citation>
    <scope>NUCLEOTIDE SEQUENCE</scope>
</reference>
<gene>
    <name evidence="1" type="ORF">TNIN_142931</name>
</gene>
<accession>A0A8X6YMP6</accession>
<sequence length="35" mass="3855">MCALIAQIETIEEETVTPLETGEVFLSVCPTIFIN</sequence>